<evidence type="ECO:0000256" key="1">
    <source>
        <dbReference type="SAM" id="MobiDB-lite"/>
    </source>
</evidence>
<comment type="caution">
    <text evidence="2">The sequence shown here is derived from an EMBL/GenBank/DDBJ whole genome shotgun (WGS) entry which is preliminary data.</text>
</comment>
<dbReference type="AlphaFoldDB" id="A0ABD5PG85"/>
<sequence>MSTSTGCRRHPVARDRVRRVVDSGVGDEADATWNPEAAEARGHDLGGMGK</sequence>
<gene>
    <name evidence="2" type="ORF">ACFO0N_18160</name>
</gene>
<name>A0ABD5PG85_9EURY</name>
<evidence type="ECO:0000313" key="3">
    <source>
        <dbReference type="Proteomes" id="UP001595921"/>
    </source>
</evidence>
<dbReference type="EMBL" id="JBHSDS010000008">
    <property type="protein sequence ID" value="MFC4359874.1"/>
    <property type="molecule type" value="Genomic_DNA"/>
</dbReference>
<reference evidence="2 3" key="1">
    <citation type="journal article" date="2019" name="Int. J. Syst. Evol. Microbiol.">
        <title>The Global Catalogue of Microorganisms (GCM) 10K type strain sequencing project: providing services to taxonomists for standard genome sequencing and annotation.</title>
        <authorList>
            <consortium name="The Broad Institute Genomics Platform"/>
            <consortium name="The Broad Institute Genome Sequencing Center for Infectious Disease"/>
            <person name="Wu L."/>
            <person name="Ma J."/>
        </authorList>
    </citation>
    <scope>NUCLEOTIDE SEQUENCE [LARGE SCALE GENOMIC DNA]</scope>
    <source>
        <strain evidence="2 3">CGMCC 1.12553</strain>
    </source>
</reference>
<evidence type="ECO:0000313" key="2">
    <source>
        <dbReference type="EMBL" id="MFC4359874.1"/>
    </source>
</evidence>
<feature type="region of interest" description="Disordered" evidence="1">
    <location>
        <begin position="1"/>
        <end position="50"/>
    </location>
</feature>
<protein>
    <submittedName>
        <fullName evidence="2">Uncharacterized protein</fullName>
    </submittedName>
</protein>
<dbReference type="Proteomes" id="UP001595921">
    <property type="component" value="Unassembled WGS sequence"/>
</dbReference>
<dbReference type="RefSeq" id="WP_267621097.1">
    <property type="nucleotide sequence ID" value="NZ_JAODIW010000006.1"/>
</dbReference>
<keyword evidence="3" id="KW-1185">Reference proteome</keyword>
<accession>A0ABD5PG85</accession>
<feature type="compositionally biased region" description="Basic and acidic residues" evidence="1">
    <location>
        <begin position="12"/>
        <end position="21"/>
    </location>
</feature>
<organism evidence="2 3">
    <name type="scientific">Halobium salinum</name>
    <dbReference type="NCBI Taxonomy" id="1364940"/>
    <lineage>
        <taxon>Archaea</taxon>
        <taxon>Methanobacteriati</taxon>
        <taxon>Methanobacteriota</taxon>
        <taxon>Stenosarchaea group</taxon>
        <taxon>Halobacteria</taxon>
        <taxon>Halobacteriales</taxon>
        <taxon>Haloferacaceae</taxon>
        <taxon>Halobium</taxon>
    </lineage>
</organism>
<proteinExistence type="predicted"/>